<dbReference type="PROSITE" id="PS51672">
    <property type="entry name" value="ACT_LIKE"/>
    <property type="match status" value="1"/>
</dbReference>
<keyword evidence="10" id="KW-0100">Branched-chain amino acid biosynthesis</keyword>
<dbReference type="GO" id="GO:0009097">
    <property type="term" value="P:isoleucine biosynthetic process"/>
    <property type="evidence" value="ECO:0007669"/>
    <property type="project" value="UniProtKB-UniPathway"/>
</dbReference>
<dbReference type="InterPro" id="IPR045865">
    <property type="entry name" value="ACT-like_dom_sf"/>
</dbReference>
<evidence type="ECO:0000256" key="4">
    <source>
        <dbReference type="ARBA" id="ARBA00010869"/>
    </source>
</evidence>
<comment type="cofactor">
    <cofactor evidence="2">
        <name>pyridoxal 5'-phosphate</name>
        <dbReference type="ChEBI" id="CHEBI:597326"/>
    </cofactor>
</comment>
<gene>
    <name evidence="12" type="ORF">JIN82_16045</name>
</gene>
<dbReference type="AlphaFoldDB" id="A0A8J7SK87"/>
<dbReference type="RefSeq" id="WP_200312688.1">
    <property type="nucleotide sequence ID" value="NZ_JAENIM010000047.1"/>
</dbReference>
<dbReference type="UniPathway" id="UPA00047">
    <property type="reaction ID" value="UER00054"/>
</dbReference>
<evidence type="ECO:0000256" key="7">
    <source>
        <dbReference type="ARBA" id="ARBA00022624"/>
    </source>
</evidence>
<keyword evidence="8" id="KW-0663">Pyridoxal phosphate</keyword>
<evidence type="ECO:0000256" key="9">
    <source>
        <dbReference type="ARBA" id="ARBA00023239"/>
    </source>
</evidence>
<dbReference type="GO" id="GO:0006567">
    <property type="term" value="P:L-threonine catabolic process"/>
    <property type="evidence" value="ECO:0007669"/>
    <property type="project" value="TreeGrafter"/>
</dbReference>
<dbReference type="SUPFAM" id="SSF53686">
    <property type="entry name" value="Tryptophan synthase beta subunit-like PLP-dependent enzymes"/>
    <property type="match status" value="1"/>
</dbReference>
<dbReference type="GO" id="GO:0003941">
    <property type="term" value="F:L-serine ammonia-lyase activity"/>
    <property type="evidence" value="ECO:0007669"/>
    <property type="project" value="TreeGrafter"/>
</dbReference>
<dbReference type="Pfam" id="PF00585">
    <property type="entry name" value="Thr_dehydrat_C"/>
    <property type="match status" value="1"/>
</dbReference>
<evidence type="ECO:0000256" key="5">
    <source>
        <dbReference type="ARBA" id="ARBA00012096"/>
    </source>
</evidence>
<feature type="domain" description="ACT-like" evidence="11">
    <location>
        <begin position="427"/>
        <end position="502"/>
    </location>
</feature>
<proteinExistence type="inferred from homology"/>
<name>A0A8J7SK87_9BACT</name>
<evidence type="ECO:0000313" key="13">
    <source>
        <dbReference type="Proteomes" id="UP000624703"/>
    </source>
</evidence>
<evidence type="ECO:0000256" key="2">
    <source>
        <dbReference type="ARBA" id="ARBA00001933"/>
    </source>
</evidence>
<evidence type="ECO:0000313" key="12">
    <source>
        <dbReference type="EMBL" id="MBK1792675.1"/>
    </source>
</evidence>
<accession>A0A8J7SK87</accession>
<evidence type="ECO:0000256" key="3">
    <source>
        <dbReference type="ARBA" id="ARBA00004810"/>
    </source>
</evidence>
<dbReference type="InterPro" id="IPR001721">
    <property type="entry name" value="TD_ACT-like"/>
</dbReference>
<dbReference type="InterPro" id="IPR050147">
    <property type="entry name" value="Ser/Thr_Dehydratase"/>
</dbReference>
<keyword evidence="13" id="KW-1185">Reference proteome</keyword>
<dbReference type="SUPFAM" id="SSF55021">
    <property type="entry name" value="ACT-like"/>
    <property type="match status" value="1"/>
</dbReference>
<dbReference type="Proteomes" id="UP000624703">
    <property type="component" value="Unassembled WGS sequence"/>
</dbReference>
<dbReference type="EMBL" id="JAENIM010000047">
    <property type="protein sequence ID" value="MBK1792675.1"/>
    <property type="molecule type" value="Genomic_DNA"/>
</dbReference>
<dbReference type="FunFam" id="3.40.50.1100:FF:000005">
    <property type="entry name" value="Threonine dehydratase catabolic"/>
    <property type="match status" value="1"/>
</dbReference>
<dbReference type="PANTHER" id="PTHR48078:SF11">
    <property type="entry name" value="THREONINE DEHYDRATASE, MITOCHONDRIAL"/>
    <property type="match status" value="1"/>
</dbReference>
<organism evidence="12 13">
    <name type="scientific">Persicirhabdus sediminis</name>
    <dbReference type="NCBI Taxonomy" id="454144"/>
    <lineage>
        <taxon>Bacteria</taxon>
        <taxon>Pseudomonadati</taxon>
        <taxon>Verrucomicrobiota</taxon>
        <taxon>Verrucomicrobiia</taxon>
        <taxon>Verrucomicrobiales</taxon>
        <taxon>Verrucomicrobiaceae</taxon>
        <taxon>Persicirhabdus</taxon>
    </lineage>
</organism>
<keyword evidence="6" id="KW-0028">Amino-acid biosynthesis</keyword>
<dbReference type="Pfam" id="PF00291">
    <property type="entry name" value="PALP"/>
    <property type="match status" value="1"/>
</dbReference>
<evidence type="ECO:0000256" key="8">
    <source>
        <dbReference type="ARBA" id="ARBA00022898"/>
    </source>
</evidence>
<evidence type="ECO:0000256" key="10">
    <source>
        <dbReference type="ARBA" id="ARBA00023304"/>
    </source>
</evidence>
<dbReference type="Gene3D" id="3.40.1020.10">
    <property type="entry name" value="Biosynthetic Threonine Deaminase, Domain 3"/>
    <property type="match status" value="1"/>
</dbReference>
<keyword evidence="9" id="KW-0456">Lyase</keyword>
<dbReference type="EC" id="4.3.1.19" evidence="5"/>
<keyword evidence="7" id="KW-0412">Isoleucine biosynthesis</keyword>
<reference evidence="12" key="1">
    <citation type="submission" date="2021-01" db="EMBL/GenBank/DDBJ databases">
        <title>Modified the classification status of verrucomicrobia.</title>
        <authorList>
            <person name="Feng X."/>
        </authorList>
    </citation>
    <scope>NUCLEOTIDE SEQUENCE</scope>
    <source>
        <strain evidence="12">_KCTC 22039</strain>
    </source>
</reference>
<dbReference type="InterPro" id="IPR001926">
    <property type="entry name" value="TrpB-like_PALP"/>
</dbReference>
<evidence type="ECO:0000256" key="6">
    <source>
        <dbReference type="ARBA" id="ARBA00022605"/>
    </source>
</evidence>
<comment type="pathway">
    <text evidence="3">Amino-acid biosynthesis; L-isoleucine biosynthesis; 2-oxobutanoate from L-threonine: step 1/1.</text>
</comment>
<dbReference type="InterPro" id="IPR038110">
    <property type="entry name" value="TD_ACT-like_sf"/>
</dbReference>
<comment type="catalytic activity">
    <reaction evidence="1">
        <text>L-threonine = 2-oxobutanoate + NH4(+)</text>
        <dbReference type="Rhea" id="RHEA:22108"/>
        <dbReference type="ChEBI" id="CHEBI:16763"/>
        <dbReference type="ChEBI" id="CHEBI:28938"/>
        <dbReference type="ChEBI" id="CHEBI:57926"/>
        <dbReference type="EC" id="4.3.1.19"/>
    </reaction>
</comment>
<evidence type="ECO:0000256" key="1">
    <source>
        <dbReference type="ARBA" id="ARBA00001274"/>
    </source>
</evidence>
<dbReference type="GO" id="GO:0004794">
    <property type="term" value="F:threonine deaminase activity"/>
    <property type="evidence" value="ECO:0007669"/>
    <property type="project" value="UniProtKB-EC"/>
</dbReference>
<dbReference type="InterPro" id="IPR036052">
    <property type="entry name" value="TrpB-like_PALP_sf"/>
</dbReference>
<dbReference type="PANTHER" id="PTHR48078">
    <property type="entry name" value="THREONINE DEHYDRATASE, MITOCHONDRIAL-RELATED"/>
    <property type="match status" value="1"/>
</dbReference>
<dbReference type="GO" id="GO:0006565">
    <property type="term" value="P:L-serine catabolic process"/>
    <property type="evidence" value="ECO:0007669"/>
    <property type="project" value="TreeGrafter"/>
</dbReference>
<dbReference type="CDD" id="cd01562">
    <property type="entry name" value="Thr-dehyd"/>
    <property type="match status" value="1"/>
</dbReference>
<evidence type="ECO:0000259" key="11">
    <source>
        <dbReference type="PROSITE" id="PS51672"/>
    </source>
</evidence>
<comment type="similarity">
    <text evidence="4">Belongs to the serine/threonine dehydratase family.</text>
</comment>
<sequence>MTVTLDQLFSEILMARERVYAVGQPTPLQRLPAFNDDFEIWVKREDLGPIKAYKWRGAYNAMAALTDAQRASGIVAASAGNHAQGVALAAKSLGCKATIFMPRSTPEVKQSEVLRHGGEMVEIQLVGDTYDDAGLAALAYCDEHQATYIHPYNDPATMGGQGTLADEIVMSGQGAFDRVYLAVGGGGLASSVACWLKKFWPQVKVIGVEGVDQASMKSAIAAGQPVALDYVDVFCDGTAVRKVGSNTHQMCSQLLDDIVTVTNDEVCHAIRMMWENLRVIPEPSGAMGLAGILQDRAAGHIQAGERVLTVICGANMDFAQLSMIARKAGIGSRKRRFMRVHIPEGRGTLVNFLASLPEGISIVDVQYGRVAGDMQFPVLGLIGSEDQYHQLDQHLSANGITSQDVSLAEDVGYRIINYSPELFERVLFVNIEFPERAGAFLEFMSKVSQLASLCYFNYAYSGERVGRALVGMEFASDADRASCEHLLSQLEGESIRSARAVSDETFYRLTGRNV</sequence>
<protein>
    <recommendedName>
        <fullName evidence="5">threonine ammonia-lyase</fullName>
        <ecNumber evidence="5">4.3.1.19</ecNumber>
    </recommendedName>
</protein>
<dbReference type="Gene3D" id="3.40.50.1100">
    <property type="match status" value="2"/>
</dbReference>
<comment type="caution">
    <text evidence="12">The sequence shown here is derived from an EMBL/GenBank/DDBJ whole genome shotgun (WGS) entry which is preliminary data.</text>
</comment>